<dbReference type="EMBL" id="CAJNOG010000600">
    <property type="protein sequence ID" value="CAF1310859.1"/>
    <property type="molecule type" value="Genomic_DNA"/>
</dbReference>
<comment type="similarity">
    <text evidence="1">Belongs to the ice-binding protein family.</text>
</comment>
<dbReference type="AlphaFoldDB" id="A0A815C601"/>
<dbReference type="EMBL" id="CAJNON010000473">
    <property type="protein sequence ID" value="CAF1279653.1"/>
    <property type="molecule type" value="Genomic_DNA"/>
</dbReference>
<dbReference type="EMBL" id="CAJOAY010000278">
    <property type="protein sequence ID" value="CAF3614160.1"/>
    <property type="molecule type" value="Genomic_DNA"/>
</dbReference>
<proteinExistence type="inferred from homology"/>
<gene>
    <name evidence="5" type="ORF">JYZ213_LOCUS32847</name>
    <name evidence="6" type="ORF">OKA104_LOCUS7278</name>
    <name evidence="7" type="ORF">OXD698_LOCUS8319</name>
    <name evidence="4" type="ORF">VCS650_LOCUS29891</name>
</gene>
<feature type="signal peptide" evidence="3">
    <location>
        <begin position="1"/>
        <end position="16"/>
    </location>
</feature>
<comment type="caution">
    <text evidence="4">The sequence shown here is derived from an EMBL/GenBank/DDBJ whole genome shotgun (WGS) entry which is preliminary data.</text>
</comment>
<dbReference type="Proteomes" id="UP000663881">
    <property type="component" value="Unassembled WGS sequence"/>
</dbReference>
<evidence type="ECO:0008006" key="9">
    <source>
        <dbReference type="Google" id="ProtNLM"/>
    </source>
</evidence>
<accession>A0A815C601</accession>
<dbReference type="Proteomes" id="UP000663891">
    <property type="component" value="Unassembled WGS sequence"/>
</dbReference>
<dbReference type="EMBL" id="CAJOAZ010000399">
    <property type="protein sequence ID" value="CAF3638185.1"/>
    <property type="molecule type" value="Genomic_DNA"/>
</dbReference>
<protein>
    <recommendedName>
        <fullName evidence="9">Ice-binding protein</fullName>
    </recommendedName>
</protein>
<evidence type="ECO:0000256" key="3">
    <source>
        <dbReference type="SAM" id="SignalP"/>
    </source>
</evidence>
<evidence type="ECO:0000313" key="8">
    <source>
        <dbReference type="Proteomes" id="UP000663891"/>
    </source>
</evidence>
<dbReference type="InterPro" id="IPR021884">
    <property type="entry name" value="Ice-bd_prot"/>
</dbReference>
<keyword evidence="2 3" id="KW-0732">Signal</keyword>
<sequence>MVVVIAFIVCSSDAATQNVNSATMFGRCANFTIQAGTALSFNGVGNQAVCGNVGVAPGVVIAGIPLLGANYNKEANTQVAVDCAADELIAYGYLTALKCTITLVNPDLSGMTLSPGIYCTSSGVFTLKTGTLTLDAQGDSTAQFLFLMATTLITSAHTNIIPVNSAQPNNIFWQVGSSATLGANSSFMGHILAQASITVGATVTITGRVYARAAISFAGDDIIHLPGLC</sequence>
<dbReference type="Proteomes" id="UP000663844">
    <property type="component" value="Unassembled WGS sequence"/>
</dbReference>
<dbReference type="OrthoDB" id="9989152at2759"/>
<organism evidence="4 8">
    <name type="scientific">Adineta steineri</name>
    <dbReference type="NCBI Taxonomy" id="433720"/>
    <lineage>
        <taxon>Eukaryota</taxon>
        <taxon>Metazoa</taxon>
        <taxon>Spiralia</taxon>
        <taxon>Gnathifera</taxon>
        <taxon>Rotifera</taxon>
        <taxon>Eurotatoria</taxon>
        <taxon>Bdelloidea</taxon>
        <taxon>Adinetida</taxon>
        <taxon>Adinetidae</taxon>
        <taxon>Adineta</taxon>
    </lineage>
</organism>
<reference evidence="4" key="1">
    <citation type="submission" date="2021-02" db="EMBL/GenBank/DDBJ databases">
        <authorList>
            <person name="Nowell W R."/>
        </authorList>
    </citation>
    <scope>NUCLEOTIDE SEQUENCE</scope>
</reference>
<evidence type="ECO:0000256" key="2">
    <source>
        <dbReference type="ARBA" id="ARBA00022729"/>
    </source>
</evidence>
<feature type="chain" id="PRO_5036411372" description="Ice-binding protein" evidence="3">
    <location>
        <begin position="17"/>
        <end position="229"/>
    </location>
</feature>
<evidence type="ECO:0000313" key="6">
    <source>
        <dbReference type="EMBL" id="CAF3614160.1"/>
    </source>
</evidence>
<evidence type="ECO:0000313" key="7">
    <source>
        <dbReference type="EMBL" id="CAF3638185.1"/>
    </source>
</evidence>
<name>A0A815C601_9BILA</name>
<dbReference type="Pfam" id="PF11999">
    <property type="entry name" value="Ice_binding"/>
    <property type="match status" value="1"/>
</dbReference>
<evidence type="ECO:0000313" key="5">
    <source>
        <dbReference type="EMBL" id="CAF1310859.1"/>
    </source>
</evidence>
<evidence type="ECO:0000313" key="4">
    <source>
        <dbReference type="EMBL" id="CAF1279653.1"/>
    </source>
</evidence>
<evidence type="ECO:0000256" key="1">
    <source>
        <dbReference type="ARBA" id="ARBA00005445"/>
    </source>
</evidence>
<dbReference type="Proteomes" id="UP000663845">
    <property type="component" value="Unassembled WGS sequence"/>
</dbReference>